<dbReference type="GO" id="GO:0016705">
    <property type="term" value="F:oxidoreductase activity, acting on paired donors, with incorporation or reduction of molecular oxygen"/>
    <property type="evidence" value="ECO:0007669"/>
    <property type="project" value="InterPro"/>
</dbReference>
<gene>
    <name evidence="7" type="ORF">O9G_006257</name>
</gene>
<evidence type="ECO:0000256" key="3">
    <source>
        <dbReference type="ARBA" id="ARBA00022723"/>
    </source>
</evidence>
<dbReference type="PANTHER" id="PTHR24291:SF50">
    <property type="entry name" value="BIFUNCTIONAL ALBAFLAVENONE MONOOXYGENASE_TERPENE SYNTHASE"/>
    <property type="match status" value="1"/>
</dbReference>
<evidence type="ECO:0000256" key="5">
    <source>
        <dbReference type="ARBA" id="ARBA00023004"/>
    </source>
</evidence>
<feature type="non-terminal residue" evidence="7">
    <location>
        <position position="186"/>
    </location>
</feature>
<dbReference type="InterPro" id="IPR001128">
    <property type="entry name" value="Cyt_P450"/>
</dbReference>
<dbReference type="AlphaFoldDB" id="A0A075ARA0"/>
<sequence length="186" mass="21615">MANGDEWKSHRRIVNPVFNKGWNTKGFGEKVLKMMSTWEISGHNMIDISKWTPRLALDIFSSEIFGIDFKTLEGDSELYQKYNKVISVMDENLLLMIPSLSTMNFLPRVQRSQKYIDEFNEIIYSLIREKRANPPDDDTSADLLDRLIAASDKEKDGLTDRELRVNLLTFQKQDDIFIFFIAGHDT</sequence>
<evidence type="ECO:0000256" key="1">
    <source>
        <dbReference type="ARBA" id="ARBA00010617"/>
    </source>
</evidence>
<dbReference type="OrthoDB" id="1470350at2759"/>
<evidence type="ECO:0000313" key="8">
    <source>
        <dbReference type="Proteomes" id="UP000030755"/>
    </source>
</evidence>
<evidence type="ECO:0000313" key="7">
    <source>
        <dbReference type="EMBL" id="EPZ31241.1"/>
    </source>
</evidence>
<protein>
    <submittedName>
        <fullName evidence="7">Cytochrome P450 domain-containing protein</fullName>
    </submittedName>
</protein>
<dbReference type="Proteomes" id="UP000030755">
    <property type="component" value="Unassembled WGS sequence"/>
</dbReference>
<reference evidence="7 8" key="1">
    <citation type="journal article" date="2013" name="Curr. Biol.">
        <title>Shared signatures of parasitism and phylogenomics unite Cryptomycota and microsporidia.</title>
        <authorList>
            <person name="James T.Y."/>
            <person name="Pelin A."/>
            <person name="Bonen L."/>
            <person name="Ahrendt S."/>
            <person name="Sain D."/>
            <person name="Corradi N."/>
            <person name="Stajich J.E."/>
        </authorList>
    </citation>
    <scope>NUCLEOTIDE SEQUENCE [LARGE SCALE GENOMIC DNA]</scope>
    <source>
        <strain evidence="7 8">CSF55</strain>
    </source>
</reference>
<accession>A0A075ARA0</accession>
<name>A0A075ARA0_ROZAC</name>
<evidence type="ECO:0000256" key="2">
    <source>
        <dbReference type="ARBA" id="ARBA00022617"/>
    </source>
</evidence>
<proteinExistence type="inferred from homology"/>
<dbReference type="GO" id="GO:0005506">
    <property type="term" value="F:iron ion binding"/>
    <property type="evidence" value="ECO:0007669"/>
    <property type="project" value="InterPro"/>
</dbReference>
<dbReference type="HOGENOM" id="CLU_1464694_0_0_1"/>
<keyword evidence="2" id="KW-0349">Heme</keyword>
<keyword evidence="6" id="KW-0503">Monooxygenase</keyword>
<dbReference type="InterPro" id="IPR036396">
    <property type="entry name" value="Cyt_P450_sf"/>
</dbReference>
<evidence type="ECO:0000256" key="4">
    <source>
        <dbReference type="ARBA" id="ARBA00023002"/>
    </source>
</evidence>
<keyword evidence="5" id="KW-0408">Iron</keyword>
<dbReference type="GO" id="GO:0020037">
    <property type="term" value="F:heme binding"/>
    <property type="evidence" value="ECO:0007669"/>
    <property type="project" value="InterPro"/>
</dbReference>
<dbReference type="GO" id="GO:0004497">
    <property type="term" value="F:monooxygenase activity"/>
    <property type="evidence" value="ECO:0007669"/>
    <property type="project" value="UniProtKB-KW"/>
</dbReference>
<dbReference type="STRING" id="988480.A0A075ARA0"/>
<dbReference type="Gene3D" id="1.10.630.10">
    <property type="entry name" value="Cytochrome P450"/>
    <property type="match status" value="1"/>
</dbReference>
<evidence type="ECO:0000256" key="6">
    <source>
        <dbReference type="ARBA" id="ARBA00023033"/>
    </source>
</evidence>
<keyword evidence="3" id="KW-0479">Metal-binding</keyword>
<dbReference type="SUPFAM" id="SSF48264">
    <property type="entry name" value="Cytochrome P450"/>
    <property type="match status" value="1"/>
</dbReference>
<comment type="similarity">
    <text evidence="1">Belongs to the cytochrome P450 family.</text>
</comment>
<organism evidence="7 8">
    <name type="scientific">Rozella allomycis (strain CSF55)</name>
    <dbReference type="NCBI Taxonomy" id="988480"/>
    <lineage>
        <taxon>Eukaryota</taxon>
        <taxon>Fungi</taxon>
        <taxon>Fungi incertae sedis</taxon>
        <taxon>Cryptomycota</taxon>
        <taxon>Cryptomycota incertae sedis</taxon>
        <taxon>Rozella</taxon>
    </lineage>
</organism>
<keyword evidence="8" id="KW-1185">Reference proteome</keyword>
<dbReference type="Pfam" id="PF00067">
    <property type="entry name" value="p450"/>
    <property type="match status" value="1"/>
</dbReference>
<dbReference type="PANTHER" id="PTHR24291">
    <property type="entry name" value="CYTOCHROME P450 FAMILY 4"/>
    <property type="match status" value="1"/>
</dbReference>
<dbReference type="EMBL" id="KE561266">
    <property type="protein sequence ID" value="EPZ31241.1"/>
    <property type="molecule type" value="Genomic_DNA"/>
</dbReference>
<keyword evidence="4" id="KW-0560">Oxidoreductase</keyword>
<dbReference type="InterPro" id="IPR050196">
    <property type="entry name" value="Cytochrome_P450_Monoox"/>
</dbReference>